<dbReference type="Proteomes" id="UP000761264">
    <property type="component" value="Unassembled WGS sequence"/>
</dbReference>
<gene>
    <name evidence="2" type="ORF">HBA54_18710</name>
</gene>
<dbReference type="AlphaFoldDB" id="A0A967K8T3"/>
<keyword evidence="3" id="KW-1185">Reference proteome</keyword>
<reference evidence="2" key="1">
    <citation type="submission" date="2020-03" db="EMBL/GenBank/DDBJ databases">
        <title>Genome of Pelagibius litoralis DSM 21314T.</title>
        <authorList>
            <person name="Wang G."/>
        </authorList>
    </citation>
    <scope>NUCLEOTIDE SEQUENCE</scope>
    <source>
        <strain evidence="2">DSM 21314</strain>
    </source>
</reference>
<dbReference type="PANTHER" id="PTHR28047:SF5">
    <property type="entry name" value="PROTEIN DCG1"/>
    <property type="match status" value="1"/>
</dbReference>
<accession>A0A967K8T3</accession>
<dbReference type="InterPro" id="IPR053714">
    <property type="entry name" value="Iso_Racemase_Enz_sf"/>
</dbReference>
<sequence length="214" mass="22829">MSRRIVIVNPNSTAAVTRGISEAVEPLRRPDGPVIDCITLAEGPPGIETKEHIDAVVPPLLGRLKREAADASVIACFSDPGLKAARAASKRPVFGIGESAFRRALLQGKRFGILAILEASTHRHRRYIAELGLTQSFIGSRPLDLGVLELQERERSFARMLAVGRVLRDEDRADVLVLGCAGMTGYCIDLSEALGLPVVEPCQAAAAEALASLG</sequence>
<evidence type="ECO:0000313" key="3">
    <source>
        <dbReference type="Proteomes" id="UP000761264"/>
    </source>
</evidence>
<protein>
    <submittedName>
        <fullName evidence="2">Asp/Glu racemase</fullName>
    </submittedName>
</protein>
<dbReference type="GO" id="GO:0047661">
    <property type="term" value="F:amino-acid racemase activity"/>
    <property type="evidence" value="ECO:0007669"/>
    <property type="project" value="InterPro"/>
</dbReference>
<evidence type="ECO:0000313" key="2">
    <source>
        <dbReference type="EMBL" id="NIA70633.1"/>
    </source>
</evidence>
<dbReference type="EMBL" id="JAAQPH010000015">
    <property type="protein sequence ID" value="NIA70633.1"/>
    <property type="molecule type" value="Genomic_DNA"/>
</dbReference>
<dbReference type="InterPro" id="IPR015942">
    <property type="entry name" value="Asp/Glu/hydantoin_racemase"/>
</dbReference>
<dbReference type="RefSeq" id="WP_167227436.1">
    <property type="nucleotide sequence ID" value="NZ_JAAQPH010000015.1"/>
</dbReference>
<dbReference type="InterPro" id="IPR052186">
    <property type="entry name" value="Hydantoin_racemase-like"/>
</dbReference>
<name>A0A967K8T3_9PROT</name>
<evidence type="ECO:0000256" key="1">
    <source>
        <dbReference type="ARBA" id="ARBA00038414"/>
    </source>
</evidence>
<proteinExistence type="inferred from homology"/>
<comment type="similarity">
    <text evidence="1">Belongs to the HyuE racemase family.</text>
</comment>
<organism evidence="2 3">
    <name type="scientific">Pelagibius litoralis</name>
    <dbReference type="NCBI Taxonomy" id="374515"/>
    <lineage>
        <taxon>Bacteria</taxon>
        <taxon>Pseudomonadati</taxon>
        <taxon>Pseudomonadota</taxon>
        <taxon>Alphaproteobacteria</taxon>
        <taxon>Rhodospirillales</taxon>
        <taxon>Rhodovibrionaceae</taxon>
        <taxon>Pelagibius</taxon>
    </lineage>
</organism>
<comment type="caution">
    <text evidence="2">The sequence shown here is derived from an EMBL/GenBank/DDBJ whole genome shotgun (WGS) entry which is preliminary data.</text>
</comment>
<dbReference type="PANTHER" id="PTHR28047">
    <property type="entry name" value="PROTEIN DCG1"/>
    <property type="match status" value="1"/>
</dbReference>
<dbReference type="Gene3D" id="3.40.50.12500">
    <property type="match status" value="1"/>
</dbReference>
<dbReference type="Pfam" id="PF01177">
    <property type="entry name" value="Asp_Glu_race"/>
    <property type="match status" value="1"/>
</dbReference>